<dbReference type="Proteomes" id="UP000737171">
    <property type="component" value="Unassembled WGS sequence"/>
</dbReference>
<sequence>MSTPIADHPTAAHPVVSRDHWLAERKALLASEKALTRQRDELARQRRALPWVRLDKDYVFDTPDGPRTLAELFGGQRQLVVQHFMFGPGWEAGCASCSFMADHIDGALPHLAQRDLALAVVSRAPLAEIERFRRRMGWRFPWVSSFGNHFNRDFGVSFTPDERALGPVLYNYALQPFPVDEAPGISAFYKDDAGTVFHTYSTYGRGVELMMGAYELLDIAPKGRDEDGLSHTMAWVRHHDRYEPALREQAAPARHERAAPADGACCSEHA</sequence>
<organism evidence="2 3">
    <name type="scientific">Pseudaquabacterium terrae</name>
    <dbReference type="NCBI Taxonomy" id="2732868"/>
    <lineage>
        <taxon>Bacteria</taxon>
        <taxon>Pseudomonadati</taxon>
        <taxon>Pseudomonadota</taxon>
        <taxon>Betaproteobacteria</taxon>
        <taxon>Burkholderiales</taxon>
        <taxon>Sphaerotilaceae</taxon>
        <taxon>Pseudaquabacterium</taxon>
    </lineage>
</organism>
<comment type="caution">
    <text evidence="2">The sequence shown here is derived from an EMBL/GenBank/DDBJ whole genome shotgun (WGS) entry which is preliminary data.</text>
</comment>
<evidence type="ECO:0000313" key="2">
    <source>
        <dbReference type="EMBL" id="NRF67152.1"/>
    </source>
</evidence>
<dbReference type="RefSeq" id="WP_173122289.1">
    <property type="nucleotide sequence ID" value="NZ_JABRWJ010000003.1"/>
</dbReference>
<protein>
    <submittedName>
        <fullName evidence="2">DUF899 domain-containing protein</fullName>
    </submittedName>
</protein>
<dbReference type="EMBL" id="JABRWJ010000003">
    <property type="protein sequence ID" value="NRF67152.1"/>
    <property type="molecule type" value="Genomic_DNA"/>
</dbReference>
<dbReference type="InterPro" id="IPR010296">
    <property type="entry name" value="DUF899_thioredox"/>
</dbReference>
<keyword evidence="3" id="KW-1185">Reference proteome</keyword>
<name>A0ABX2EEW2_9BURK</name>
<accession>A0ABX2EEW2</accession>
<proteinExistence type="predicted"/>
<gene>
    <name evidence="2" type="ORF">HLB44_09175</name>
</gene>
<evidence type="ECO:0000313" key="3">
    <source>
        <dbReference type="Proteomes" id="UP000737171"/>
    </source>
</evidence>
<dbReference type="Pfam" id="PF05988">
    <property type="entry name" value="DUF899"/>
    <property type="match status" value="1"/>
</dbReference>
<feature type="region of interest" description="Disordered" evidence="1">
    <location>
        <begin position="249"/>
        <end position="270"/>
    </location>
</feature>
<dbReference type="InterPro" id="IPR036249">
    <property type="entry name" value="Thioredoxin-like_sf"/>
</dbReference>
<reference evidence="2 3" key="1">
    <citation type="submission" date="2020-05" db="EMBL/GenBank/DDBJ databases">
        <title>Aquincola sp. isolate from soil.</title>
        <authorList>
            <person name="Han J."/>
            <person name="Kim D.-U."/>
        </authorList>
    </citation>
    <scope>NUCLEOTIDE SEQUENCE [LARGE SCALE GENOMIC DNA]</scope>
    <source>
        <strain evidence="2 3">S2</strain>
    </source>
</reference>
<dbReference type="SUPFAM" id="SSF52833">
    <property type="entry name" value="Thioredoxin-like"/>
    <property type="match status" value="1"/>
</dbReference>
<evidence type="ECO:0000256" key="1">
    <source>
        <dbReference type="SAM" id="MobiDB-lite"/>
    </source>
</evidence>